<dbReference type="AlphaFoldDB" id="A0A2U3D9J3"/>
<reference evidence="2 3" key="1">
    <citation type="submission" date="2016-11" db="EMBL/GenBank/DDBJ databases">
        <title>Comparative genomics of Acidibacillus ferroxidans species.</title>
        <authorList>
            <person name="Oliveira G."/>
            <person name="Nunes G."/>
            <person name="Oliveira R."/>
            <person name="Araujo F."/>
            <person name="Salim A."/>
            <person name="Scholte L."/>
            <person name="Morais D."/>
            <person name="Nancucheo I."/>
            <person name="Johnson D.B."/>
            <person name="Grail B."/>
            <person name="Bittencourt J."/>
            <person name="Valadares R."/>
        </authorList>
    </citation>
    <scope>NUCLEOTIDE SEQUENCE [LARGE SCALE GENOMIC DNA]</scope>
    <source>
        <strain evidence="2 3">Y002</strain>
    </source>
</reference>
<accession>A0A2U3D9J3</accession>
<organism evidence="2 3">
    <name type="scientific">Sulfoacidibacillus thermotolerans</name>
    <name type="common">Acidibacillus sulfuroxidans</name>
    <dbReference type="NCBI Taxonomy" id="1765684"/>
    <lineage>
        <taxon>Bacteria</taxon>
        <taxon>Bacillati</taxon>
        <taxon>Bacillota</taxon>
        <taxon>Bacilli</taxon>
        <taxon>Bacillales</taxon>
        <taxon>Alicyclobacillaceae</taxon>
        <taxon>Sulfoacidibacillus</taxon>
    </lineage>
</organism>
<dbReference type="Proteomes" id="UP000245380">
    <property type="component" value="Unassembled WGS sequence"/>
</dbReference>
<protein>
    <submittedName>
        <fullName evidence="2">D-lysine 5,6-aminomutase subunit alpha</fullName>
    </submittedName>
</protein>
<dbReference type="InterPro" id="IPR015130">
    <property type="entry name" value="Lys-AminoMut_A"/>
</dbReference>
<keyword evidence="3" id="KW-1185">Reference proteome</keyword>
<dbReference type="SUPFAM" id="SSF51703">
    <property type="entry name" value="Cobalamin (vitamin B12)-dependent enzymes"/>
    <property type="match status" value="1"/>
</dbReference>
<dbReference type="GO" id="GO:0031419">
    <property type="term" value="F:cobalamin binding"/>
    <property type="evidence" value="ECO:0007669"/>
    <property type="project" value="InterPro"/>
</dbReference>
<evidence type="ECO:0000259" key="1">
    <source>
        <dbReference type="Pfam" id="PF09043"/>
    </source>
</evidence>
<comment type="caution">
    <text evidence="2">The sequence shown here is derived from an EMBL/GenBank/DDBJ whole genome shotgun (WGS) entry which is preliminary data.</text>
</comment>
<dbReference type="InterPro" id="IPR037086">
    <property type="entry name" value="Lys-AminoMut_asu_sf"/>
</dbReference>
<proteinExistence type="predicted"/>
<dbReference type="EMBL" id="MPDK01000007">
    <property type="protein sequence ID" value="PWI57946.1"/>
    <property type="molecule type" value="Genomic_DNA"/>
</dbReference>
<gene>
    <name evidence="2" type="ORF">BM613_05925</name>
</gene>
<name>A0A2U3D9J3_SULT2</name>
<dbReference type="Pfam" id="PF09043">
    <property type="entry name" value="Lys-AminoMut_A"/>
    <property type="match status" value="1"/>
</dbReference>
<dbReference type="RefSeq" id="WP_219930644.1">
    <property type="nucleotide sequence ID" value="NZ_MPDK01000007.1"/>
</dbReference>
<dbReference type="Gene3D" id="3.20.20.440">
    <property type="entry name" value="D-Lysine 5,6-aminomutase alpha subunit"/>
    <property type="match status" value="1"/>
</dbReference>
<evidence type="ECO:0000313" key="3">
    <source>
        <dbReference type="Proteomes" id="UP000245380"/>
    </source>
</evidence>
<dbReference type="InterPro" id="IPR016176">
    <property type="entry name" value="Cbl-dep_enz_cat"/>
</dbReference>
<dbReference type="GO" id="GO:0003824">
    <property type="term" value="F:catalytic activity"/>
    <property type="evidence" value="ECO:0007669"/>
    <property type="project" value="InterPro"/>
</dbReference>
<sequence>MSSKLYLDPQLIDQARQYASAIADDVARFIADKTTVATERTVLRLLGLDGVDAEYVPLPNVVVDHVHDRGQLQHGIARFVINGMIQTGWSIQQLGEAVASGAIDLLALPMAPESELIDLGKQAADAALAKIRANRERRDQLLQKLGEGPQPYIYVIVATGNIYEDVIQARAAARQGADIIAVIRSTGQSLLDYVPFGATTEGFGGTYATQENFKIMRAALDEVGEEIGRYIRLCNYCSGLCMPEIAAMGALERLDVMLNDALYGILFRDINMQRTLIDQNFSRMINAYAGVIINTGEDNYLTTADAVEAAHTVLASQLINEQLAYRSGLRANQLGLGHAFEMNPMIEDGFLLEWAQALMAREIFPEAPLKYMPPTKHMTGNIFRGHVQDALFNLIGIATGQGIQLLGMMTEAIHTPLIHDRQLAIESAKYIFNNARHLQDELEFKRDGLMVKRAAQVLEEAVTLLREITQKGLFNAISEGMFADVKRAITGGKGLKGVLVRSQQYFNPLETALRTELGLPPIESLLASTPNEKRGE</sequence>
<feature type="domain" description="D-Lysine 5,6-aminomutase alpha subunit" evidence="1">
    <location>
        <begin position="5"/>
        <end position="510"/>
    </location>
</feature>
<evidence type="ECO:0000313" key="2">
    <source>
        <dbReference type="EMBL" id="PWI57946.1"/>
    </source>
</evidence>